<dbReference type="EMBL" id="BPRC01000005">
    <property type="protein sequence ID" value="GJE64637.1"/>
    <property type="molecule type" value="Genomic_DNA"/>
</dbReference>
<name>A0ABQ4UBV3_9HYPH</name>
<dbReference type="RefSeq" id="WP_238224125.1">
    <property type="nucleotide sequence ID" value="NZ_BAAADH010000105.1"/>
</dbReference>
<reference evidence="1" key="2">
    <citation type="submission" date="2021-08" db="EMBL/GenBank/DDBJ databases">
        <authorList>
            <person name="Tani A."/>
            <person name="Ola A."/>
            <person name="Ogura Y."/>
            <person name="Katsura K."/>
            <person name="Hayashi T."/>
        </authorList>
    </citation>
    <scope>NUCLEOTIDE SEQUENCE</scope>
    <source>
        <strain evidence="1">NBRC 15686</strain>
    </source>
</reference>
<protein>
    <submittedName>
        <fullName evidence="1">Uncharacterized protein</fullName>
    </submittedName>
</protein>
<organism evidence="1 2">
    <name type="scientific">Methylorubrum aminovorans</name>
    <dbReference type="NCBI Taxonomy" id="269069"/>
    <lineage>
        <taxon>Bacteria</taxon>
        <taxon>Pseudomonadati</taxon>
        <taxon>Pseudomonadota</taxon>
        <taxon>Alphaproteobacteria</taxon>
        <taxon>Hyphomicrobiales</taxon>
        <taxon>Methylobacteriaceae</taxon>
        <taxon>Methylorubrum</taxon>
    </lineage>
</organism>
<comment type="caution">
    <text evidence="1">The sequence shown here is derived from an EMBL/GenBank/DDBJ whole genome shotgun (WGS) entry which is preliminary data.</text>
</comment>
<gene>
    <name evidence="1" type="ORF">LNAOJCKE_1843</name>
</gene>
<proteinExistence type="predicted"/>
<reference evidence="1" key="1">
    <citation type="journal article" date="2021" name="Front. Microbiol.">
        <title>Comprehensive Comparative Genomics and Phenotyping of Methylobacterium Species.</title>
        <authorList>
            <person name="Alessa O."/>
            <person name="Ogura Y."/>
            <person name="Fujitani Y."/>
            <person name="Takami H."/>
            <person name="Hayashi T."/>
            <person name="Sahin N."/>
            <person name="Tani A."/>
        </authorList>
    </citation>
    <scope>NUCLEOTIDE SEQUENCE</scope>
    <source>
        <strain evidence="1">NBRC 15686</strain>
    </source>
</reference>
<keyword evidence="2" id="KW-1185">Reference proteome</keyword>
<dbReference type="Proteomes" id="UP001055039">
    <property type="component" value="Unassembled WGS sequence"/>
</dbReference>
<evidence type="ECO:0000313" key="2">
    <source>
        <dbReference type="Proteomes" id="UP001055039"/>
    </source>
</evidence>
<sequence length="67" mass="7384">MTILTTILFRSARGLASSARHLARFWPKVIPLALVSMIGLAEGRTASVDRDGDGEEAVRSVVYRHFI</sequence>
<evidence type="ECO:0000313" key="1">
    <source>
        <dbReference type="EMBL" id="GJE64637.1"/>
    </source>
</evidence>
<accession>A0ABQ4UBV3</accession>